<organism evidence="1 2">
    <name type="scientific">Phoxinus phoxinus</name>
    <name type="common">Eurasian minnow</name>
    <dbReference type="NCBI Taxonomy" id="58324"/>
    <lineage>
        <taxon>Eukaryota</taxon>
        <taxon>Metazoa</taxon>
        <taxon>Chordata</taxon>
        <taxon>Craniata</taxon>
        <taxon>Vertebrata</taxon>
        <taxon>Euteleostomi</taxon>
        <taxon>Actinopterygii</taxon>
        <taxon>Neopterygii</taxon>
        <taxon>Teleostei</taxon>
        <taxon>Ostariophysi</taxon>
        <taxon>Cypriniformes</taxon>
        <taxon>Leuciscidae</taxon>
        <taxon>Phoxininae</taxon>
        <taxon>Phoxinus</taxon>
    </lineage>
</organism>
<protein>
    <submittedName>
        <fullName evidence="1">Uncharacterized protein</fullName>
    </submittedName>
</protein>
<evidence type="ECO:0000313" key="1">
    <source>
        <dbReference type="EMBL" id="KAK7151038.1"/>
    </source>
</evidence>
<name>A0AAN9H418_9TELE</name>
<dbReference type="AlphaFoldDB" id="A0AAN9H418"/>
<gene>
    <name evidence="1" type="ORF">R3I93_012088</name>
</gene>
<reference evidence="1 2" key="1">
    <citation type="submission" date="2024-02" db="EMBL/GenBank/DDBJ databases">
        <title>Chromosome-level genome assembly of the Eurasian Minnow (Phoxinus phoxinus).</title>
        <authorList>
            <person name="Oriowo T.O."/>
            <person name="Martin S."/>
            <person name="Stange M."/>
            <person name="Chrysostomakis Y."/>
            <person name="Brown T."/>
            <person name="Winkler S."/>
            <person name="Kukowka S."/>
            <person name="Myers E.W."/>
            <person name="Bohne A."/>
        </authorList>
    </citation>
    <scope>NUCLEOTIDE SEQUENCE [LARGE SCALE GENOMIC DNA]</scope>
    <source>
        <strain evidence="1">ZFMK-TIS-60720</strain>
        <tissue evidence="1">Whole Organism</tissue>
    </source>
</reference>
<comment type="caution">
    <text evidence="1">The sequence shown here is derived from an EMBL/GenBank/DDBJ whole genome shotgun (WGS) entry which is preliminary data.</text>
</comment>
<sequence length="89" mass="10041">MPLFAIPISREPNMLETRFKESTLVIKRVLERSTLSRQGGHACGDSNEELYIGYLNNHLAESPMIQPQLTISHYHPVQALNHGRCQAAL</sequence>
<keyword evidence="2" id="KW-1185">Reference proteome</keyword>
<dbReference type="Proteomes" id="UP001364617">
    <property type="component" value="Unassembled WGS sequence"/>
</dbReference>
<accession>A0AAN9H418</accession>
<evidence type="ECO:0000313" key="2">
    <source>
        <dbReference type="Proteomes" id="UP001364617"/>
    </source>
</evidence>
<dbReference type="EMBL" id="JAYKXH010000012">
    <property type="protein sequence ID" value="KAK7151038.1"/>
    <property type="molecule type" value="Genomic_DNA"/>
</dbReference>
<proteinExistence type="predicted"/>